<gene>
    <name evidence="2" type="ORF">ERS450000_02594</name>
</gene>
<sequence length="173" mass="18763">MSHTVPELPDNPNHGAFNPGDPVRLPTISLDGKLDGGHLSGVLDHIGSDGFARIRVDGIAQPLVVGVDRLVPDPIRPCPPWCDNPNRHDDELPVDRSCWSTDRSIALNRDRWGAGLPTIVDTGAQLRAGDTEALVLISLRGGAKDLGLRLTPWEARRLAADLKHFADLIEGRE</sequence>
<evidence type="ECO:0000313" key="3">
    <source>
        <dbReference type="Proteomes" id="UP000057820"/>
    </source>
</evidence>
<reference evidence="3" key="1">
    <citation type="submission" date="2015-03" db="EMBL/GenBank/DDBJ databases">
        <authorList>
            <consortium name="Pathogen Informatics"/>
        </authorList>
    </citation>
    <scope>NUCLEOTIDE SEQUENCE [LARGE SCALE GENOMIC DNA]</scope>
    <source>
        <strain evidence="3">NCTC11134</strain>
    </source>
</reference>
<dbReference type="EMBL" id="LN868938">
    <property type="protein sequence ID" value="CRY77791.1"/>
    <property type="molecule type" value="Genomic_DNA"/>
</dbReference>
<feature type="region of interest" description="Disordered" evidence="1">
    <location>
        <begin position="1"/>
        <end position="24"/>
    </location>
</feature>
<organism evidence="2 3">
    <name type="scientific">Nocardia farcinica</name>
    <dbReference type="NCBI Taxonomy" id="37329"/>
    <lineage>
        <taxon>Bacteria</taxon>
        <taxon>Bacillati</taxon>
        <taxon>Actinomycetota</taxon>
        <taxon>Actinomycetes</taxon>
        <taxon>Mycobacteriales</taxon>
        <taxon>Nocardiaceae</taxon>
        <taxon>Nocardia</taxon>
    </lineage>
</organism>
<dbReference type="InterPro" id="IPR054202">
    <property type="entry name" value="DUF6907"/>
</dbReference>
<name>A0A0H5P5G6_NOCFR</name>
<proteinExistence type="predicted"/>
<accession>A0A0H5P5G6</accession>
<dbReference type="Proteomes" id="UP000057820">
    <property type="component" value="Chromosome 1"/>
</dbReference>
<dbReference type="KEGG" id="nfr:ERS450000_02594"/>
<evidence type="ECO:0000313" key="2">
    <source>
        <dbReference type="EMBL" id="CRY77791.1"/>
    </source>
</evidence>
<protein>
    <submittedName>
        <fullName evidence="2">Uncharacterized protein</fullName>
    </submittedName>
</protein>
<dbReference type="RefSeq" id="WP_060592729.1">
    <property type="nucleotide sequence ID" value="NZ_CP031418.1"/>
</dbReference>
<evidence type="ECO:0000256" key="1">
    <source>
        <dbReference type="SAM" id="MobiDB-lite"/>
    </source>
</evidence>
<dbReference type="AlphaFoldDB" id="A0A0H5P5G6"/>
<dbReference type="Pfam" id="PF21848">
    <property type="entry name" value="DUF6907"/>
    <property type="match status" value="1"/>
</dbReference>